<dbReference type="SUPFAM" id="SSF140931">
    <property type="entry name" value="Fic-like"/>
    <property type="match status" value="1"/>
</dbReference>
<accession>A0A100YV21</accession>
<keyword evidence="2" id="KW-0547">Nucleotide-binding</keyword>
<dbReference type="Proteomes" id="UP000054078">
    <property type="component" value="Unassembled WGS sequence"/>
</dbReference>
<feature type="binding site" evidence="2">
    <location>
        <begin position="273"/>
        <end position="274"/>
    </location>
    <ligand>
        <name>ATP</name>
        <dbReference type="ChEBI" id="CHEBI:30616"/>
    </ligand>
</feature>
<dbReference type="Gene3D" id="1.10.3290.10">
    <property type="entry name" value="Fido-like domain"/>
    <property type="match status" value="1"/>
</dbReference>
<protein>
    <recommendedName>
        <fullName evidence="3">Fido domain-containing protein</fullName>
    </recommendedName>
</protein>
<name>A0A100YV21_TRASO</name>
<dbReference type="Pfam" id="PF02661">
    <property type="entry name" value="Fic"/>
    <property type="match status" value="1"/>
</dbReference>
<dbReference type="PANTHER" id="PTHR13504:SF40">
    <property type="entry name" value="FIDO DOMAIN-CONTAINING PROTEIN"/>
    <property type="match status" value="1"/>
</dbReference>
<dbReference type="STRING" id="1299998.AUL39_08395"/>
<reference evidence="4 5" key="1">
    <citation type="submission" date="2015-12" db="EMBL/GenBank/DDBJ databases">
        <title>Draft Genome Sequence of Olsenella scatoligenes SK9K4T; a Producer of 3-Methylindole- (skatole) and 4-Methylphenol- (p-cresol) Isolated from Pig Feces.</title>
        <authorList>
            <person name="Li X."/>
            <person name="Borg B."/>
            <person name="Canibe N."/>
        </authorList>
    </citation>
    <scope>NUCLEOTIDE SEQUENCE [LARGE SCALE GENOMIC DNA]</scope>
    <source>
        <strain evidence="4 5">SK9K4</strain>
    </source>
</reference>
<evidence type="ECO:0000313" key="4">
    <source>
        <dbReference type="EMBL" id="KUH58220.1"/>
    </source>
</evidence>
<evidence type="ECO:0000259" key="3">
    <source>
        <dbReference type="PROSITE" id="PS51459"/>
    </source>
</evidence>
<sequence>MAYKSLKKLFYMDSSRDRFANNRRLAAERLNAESTFRTGMMTKEGELFLAVPHELSVLSEQTLRKERVLQGLQVSIPRIARGALVRSLVVDEVVCTNSLEGIHSTRRQISELLESAPSTNSESDKRFRELATLYLGLSRGQADCPKSLQDIRVIYDQVMAGEDLGQNAPDGKLFRRHAVEVIGEGGKTLHEGAQTEGEINGELGSMLALVSSPNVPELYSALISHYIFEYIHPFYDGNGRTGRYLLALYLSRPLSTITALSLSREIAENRAPYYKAFQEAEHPMNHGELTPFVLQMLQYVSAAQDRVIDNLVDKSLLLEKSETALAAAEKTLGLSKGEHNLLYLLVQHDLFAAFPDVRLDDAEGFMGMGRQSVRKYLGLLVERGLASQVGGRPLRFELSAAGRDLLEGE</sequence>
<feature type="domain" description="Fido" evidence="3">
    <location>
        <begin position="146"/>
        <end position="295"/>
    </location>
</feature>
<dbReference type="AlphaFoldDB" id="A0A100YV21"/>
<feature type="active site" evidence="1">
    <location>
        <position position="232"/>
    </location>
</feature>
<dbReference type="InterPro" id="IPR003812">
    <property type="entry name" value="Fido"/>
</dbReference>
<dbReference type="InterPro" id="IPR040198">
    <property type="entry name" value="Fido_containing"/>
</dbReference>
<proteinExistence type="predicted"/>
<keyword evidence="2" id="KW-0067">ATP-binding</keyword>
<feature type="binding site" evidence="2">
    <location>
        <position position="285"/>
    </location>
    <ligand>
        <name>ATP</name>
        <dbReference type="ChEBI" id="CHEBI:30616"/>
    </ligand>
</feature>
<keyword evidence="5" id="KW-1185">Reference proteome</keyword>
<comment type="caution">
    <text evidence="4">The sequence shown here is derived from an EMBL/GenBank/DDBJ whole genome shotgun (WGS) entry which is preliminary data.</text>
</comment>
<dbReference type="PANTHER" id="PTHR13504">
    <property type="entry name" value="FIDO DOMAIN-CONTAINING PROTEIN DDB_G0283145"/>
    <property type="match status" value="1"/>
</dbReference>
<evidence type="ECO:0000313" key="5">
    <source>
        <dbReference type="Proteomes" id="UP000054078"/>
    </source>
</evidence>
<dbReference type="PROSITE" id="PS51459">
    <property type="entry name" value="FIDO"/>
    <property type="match status" value="1"/>
</dbReference>
<dbReference type="InterPro" id="IPR036597">
    <property type="entry name" value="Fido-like_dom_sf"/>
</dbReference>
<dbReference type="EMBL" id="LOJF01000010">
    <property type="protein sequence ID" value="KUH58220.1"/>
    <property type="molecule type" value="Genomic_DNA"/>
</dbReference>
<dbReference type="GO" id="GO:0005524">
    <property type="term" value="F:ATP binding"/>
    <property type="evidence" value="ECO:0007669"/>
    <property type="project" value="UniProtKB-KW"/>
</dbReference>
<gene>
    <name evidence="4" type="ORF">AUL39_08395</name>
</gene>
<organism evidence="4 5">
    <name type="scientific">Tractidigestivibacter scatoligenes</name>
    <name type="common">Olsenella scatoligenes</name>
    <dbReference type="NCBI Taxonomy" id="1299998"/>
    <lineage>
        <taxon>Bacteria</taxon>
        <taxon>Bacillati</taxon>
        <taxon>Actinomycetota</taxon>
        <taxon>Coriobacteriia</taxon>
        <taxon>Coriobacteriales</taxon>
        <taxon>Atopobiaceae</taxon>
        <taxon>Tractidigestivibacter</taxon>
    </lineage>
</organism>
<evidence type="ECO:0000256" key="2">
    <source>
        <dbReference type="PIRSR" id="PIRSR640198-2"/>
    </source>
</evidence>
<evidence type="ECO:0000256" key="1">
    <source>
        <dbReference type="PIRSR" id="PIRSR640198-1"/>
    </source>
</evidence>
<feature type="binding site" evidence="2">
    <location>
        <begin position="236"/>
        <end position="243"/>
    </location>
    <ligand>
        <name>ATP</name>
        <dbReference type="ChEBI" id="CHEBI:30616"/>
    </ligand>
</feature>